<dbReference type="RefSeq" id="WP_173584189.1">
    <property type="nucleotide sequence ID" value="NZ_WOTB01000020.1"/>
</dbReference>
<organism evidence="1 2">
    <name type="scientific">Acetobacter musti</name>
    <dbReference type="NCBI Taxonomy" id="864732"/>
    <lineage>
        <taxon>Bacteria</taxon>
        <taxon>Pseudomonadati</taxon>
        <taxon>Pseudomonadota</taxon>
        <taxon>Alphaproteobacteria</taxon>
        <taxon>Acetobacterales</taxon>
        <taxon>Acetobacteraceae</taxon>
        <taxon>Acetobacter</taxon>
    </lineage>
</organism>
<dbReference type="Gene3D" id="2.60.120.1110">
    <property type="match status" value="1"/>
</dbReference>
<sequence length="147" mass="15450">MIVDSTLIFSSAQDLTTAAAGGAVVSTNSFDFSQNVDFGPTEGIKVFVECPSLPTSATAGATIAVAVQVSQDDATWETLEAFPAVPIADLTTEQPFLVRAKVAFSTELYRYMQLTYTPSAVLTSGTVTAGIALDVPARTAYPRNYVA</sequence>
<dbReference type="Pfam" id="PF21190">
    <property type="entry name" value="Bbp16"/>
    <property type="match status" value="1"/>
</dbReference>
<gene>
    <name evidence="1" type="ORF">GOB93_14270</name>
</gene>
<reference evidence="1 2" key="1">
    <citation type="journal article" date="2020" name="Int. J. Syst. Evol. Microbiol.">
        <title>Novel acetic acid bacteria from cider fermentations: Acetobacter conturbans sp. nov. and Acetobacter fallax sp. nov.</title>
        <authorList>
            <person name="Sombolestani A.S."/>
            <person name="Cleenwerck I."/>
            <person name="Cnockaert M."/>
            <person name="Borremans W."/>
            <person name="Wieme A.D."/>
            <person name="De Vuyst L."/>
            <person name="Vandamme P."/>
        </authorList>
    </citation>
    <scope>NUCLEOTIDE SEQUENCE [LARGE SCALE GENOMIC DNA]</scope>
    <source>
        <strain evidence="1 2">LMG 30640</strain>
    </source>
</reference>
<proteinExistence type="predicted"/>
<dbReference type="Proteomes" id="UP000635278">
    <property type="component" value="Unassembled WGS sequence"/>
</dbReference>
<protein>
    <submittedName>
        <fullName evidence="1">Uncharacterized protein</fullName>
    </submittedName>
</protein>
<dbReference type="EMBL" id="WOTB01000020">
    <property type="protein sequence ID" value="NHN85798.1"/>
    <property type="molecule type" value="Genomic_DNA"/>
</dbReference>
<comment type="caution">
    <text evidence="1">The sequence shown here is derived from an EMBL/GenBank/DDBJ whole genome shotgun (WGS) entry which is preliminary data.</text>
</comment>
<evidence type="ECO:0000313" key="1">
    <source>
        <dbReference type="EMBL" id="NHN85798.1"/>
    </source>
</evidence>
<keyword evidence="2" id="KW-1185">Reference proteome</keyword>
<name>A0ABX0JSN3_9PROT</name>
<dbReference type="InterPro" id="IPR048922">
    <property type="entry name" value="Bbp16"/>
</dbReference>
<accession>A0ABX0JSN3</accession>
<evidence type="ECO:0000313" key="2">
    <source>
        <dbReference type="Proteomes" id="UP000635278"/>
    </source>
</evidence>